<dbReference type="EMBL" id="CP001134">
    <property type="protein sequence ID" value="ACH64735.1"/>
    <property type="molecule type" value="Genomic_DNA"/>
</dbReference>
<dbReference type="InterPro" id="IPR036388">
    <property type="entry name" value="WH-like_DNA-bd_sf"/>
</dbReference>
<reference evidence="2" key="1">
    <citation type="submission" date="2008-08" db="EMBL/GenBank/DDBJ databases">
        <title>Complete sequence of Vibrio fischeri strain MJ11.</title>
        <authorList>
            <person name="Mandel M.J."/>
            <person name="Stabb E.V."/>
            <person name="Ruby E.G."/>
            <person name="Ferriera S."/>
            <person name="Johnson J."/>
            <person name="Kravitz S."/>
            <person name="Beeson K."/>
            <person name="Sutton G."/>
            <person name="Rogers Y.-H."/>
            <person name="Friedman R."/>
            <person name="Frazier M."/>
            <person name="Venter J.C."/>
        </authorList>
    </citation>
    <scope>NUCLEOTIDE SEQUENCE [LARGE SCALE GENOMIC DNA]</scope>
    <source>
        <strain evidence="2">MJ11</strain>
        <plasmid evidence="2">Plasmid pMJ100</plasmid>
    </source>
</reference>
<dbReference type="Gene3D" id="1.10.10.10">
    <property type="entry name" value="Winged helix-like DNA-binding domain superfamily/Winged helix DNA-binding domain"/>
    <property type="match status" value="1"/>
</dbReference>
<accession>B5EWC7</accession>
<dbReference type="Proteomes" id="UP000001857">
    <property type="component" value="Plasmid pMJ100"/>
</dbReference>
<dbReference type="KEGG" id="vfm:VFMJ11_B0184"/>
<gene>
    <name evidence="1" type="ordered locus">VFMJ11_B0184</name>
</gene>
<geneLocation type="plasmid" evidence="1 2">
    <name>pMJ100</name>
</geneLocation>
<keyword evidence="1" id="KW-0614">Plasmid</keyword>
<name>B5EWC7_ALIFM</name>
<sequence>MNNVMKTKVSKTKTSFYRRQLVAYLIDSGVNTVPSLLDATQMPKNVARYNFGTI</sequence>
<reference evidence="1 2" key="2">
    <citation type="journal article" date="2009" name="Nature">
        <title>A single regulatory gene is sufficient to alter bacterial host range.</title>
        <authorList>
            <person name="Mandel M.J."/>
            <person name="Wollenberg M.S."/>
            <person name="Stabb E.V."/>
            <person name="Visick K.L."/>
            <person name="Ruby E.G."/>
        </authorList>
    </citation>
    <scope>NUCLEOTIDE SEQUENCE [LARGE SCALE GENOMIC DNA]</scope>
    <source>
        <strain evidence="1 2">MJ11</strain>
        <plasmid evidence="2">Plasmid pMJ100</plasmid>
    </source>
</reference>
<dbReference type="HOGENOM" id="CLU_3049203_0_0_6"/>
<dbReference type="AlphaFoldDB" id="B5EWC7"/>
<protein>
    <submittedName>
        <fullName evidence="1">Uncharacterized protein</fullName>
    </submittedName>
</protein>
<dbReference type="Pfam" id="PF09904">
    <property type="entry name" value="HTH_43"/>
    <property type="match status" value="1"/>
</dbReference>
<evidence type="ECO:0000313" key="1">
    <source>
        <dbReference type="EMBL" id="ACH64735.1"/>
    </source>
</evidence>
<dbReference type="InterPro" id="IPR017162">
    <property type="entry name" value="UCP037266"/>
</dbReference>
<proteinExistence type="predicted"/>
<evidence type="ECO:0000313" key="2">
    <source>
        <dbReference type="Proteomes" id="UP000001857"/>
    </source>
</evidence>
<organism evidence="1 2">
    <name type="scientific">Aliivibrio fischeri (strain MJ11)</name>
    <name type="common">Vibrio fischeri</name>
    <dbReference type="NCBI Taxonomy" id="388396"/>
    <lineage>
        <taxon>Bacteria</taxon>
        <taxon>Pseudomonadati</taxon>
        <taxon>Pseudomonadota</taxon>
        <taxon>Gammaproteobacteria</taxon>
        <taxon>Vibrionales</taxon>
        <taxon>Vibrionaceae</taxon>
        <taxon>Aliivibrio</taxon>
    </lineage>
</organism>